<evidence type="ECO:0000313" key="2">
    <source>
        <dbReference type="Proteomes" id="UP001499852"/>
    </source>
</evidence>
<sequence>MDGFTMTAMNDHPLPALRNQLLSLHKLLMNTERVAYEKEEKVTLSPLKLLQMLTEDERFSWLRQLSQLVVMIDEAMEEKPPITTERKDALVAEARHLLTGSTEVGSFAMRYAAIQEREAAVAAAHAEIRKSFE</sequence>
<proteinExistence type="predicted"/>
<gene>
    <name evidence="1" type="ORF">GCM10023213_29820</name>
</gene>
<keyword evidence="2" id="KW-1185">Reference proteome</keyword>
<comment type="caution">
    <text evidence="1">The sequence shown here is derived from an EMBL/GenBank/DDBJ whole genome shotgun (WGS) entry which is preliminary data.</text>
</comment>
<accession>A0ABP9P9D0</accession>
<protein>
    <submittedName>
        <fullName evidence="1">Uncharacterized protein</fullName>
    </submittedName>
</protein>
<evidence type="ECO:0000313" key="1">
    <source>
        <dbReference type="EMBL" id="GAA5142950.1"/>
    </source>
</evidence>
<dbReference type="EMBL" id="BAABIA010000005">
    <property type="protein sequence ID" value="GAA5142950.1"/>
    <property type="molecule type" value="Genomic_DNA"/>
</dbReference>
<dbReference type="Proteomes" id="UP001499852">
    <property type="component" value="Unassembled WGS sequence"/>
</dbReference>
<reference evidence="2" key="1">
    <citation type="journal article" date="2019" name="Int. J. Syst. Evol. Microbiol.">
        <title>The Global Catalogue of Microorganisms (GCM) 10K type strain sequencing project: providing services to taxonomists for standard genome sequencing and annotation.</title>
        <authorList>
            <consortium name="The Broad Institute Genomics Platform"/>
            <consortium name="The Broad Institute Genome Sequencing Center for Infectious Disease"/>
            <person name="Wu L."/>
            <person name="Ma J."/>
        </authorList>
    </citation>
    <scope>NUCLEOTIDE SEQUENCE [LARGE SCALE GENOMIC DNA]</scope>
    <source>
        <strain evidence="2">JCM 18053</strain>
    </source>
</reference>
<organism evidence="1 2">
    <name type="scientific">Prosthecobacter algae</name>
    <dbReference type="NCBI Taxonomy" id="1144682"/>
    <lineage>
        <taxon>Bacteria</taxon>
        <taxon>Pseudomonadati</taxon>
        <taxon>Verrucomicrobiota</taxon>
        <taxon>Verrucomicrobiia</taxon>
        <taxon>Verrucomicrobiales</taxon>
        <taxon>Verrucomicrobiaceae</taxon>
        <taxon>Prosthecobacter</taxon>
    </lineage>
</organism>
<name>A0ABP9P9D0_9BACT</name>